<keyword evidence="5" id="KW-0472">Membrane</keyword>
<dbReference type="InterPro" id="IPR023476">
    <property type="entry name" value="Pep_tRNA_hydro_II_dom_sf"/>
</dbReference>
<dbReference type="NCBIfam" id="NF003314">
    <property type="entry name" value="PRK04322.1"/>
    <property type="match status" value="1"/>
</dbReference>
<dbReference type="GO" id="GO:0004045">
    <property type="term" value="F:peptidyl-tRNA hydrolase activity"/>
    <property type="evidence" value="ECO:0007669"/>
    <property type="project" value="UniProtKB-EC"/>
</dbReference>
<name>A0AAQ3MBW2_9PEZI</name>
<gene>
    <name evidence="6" type="ORF">R9X50_00790200</name>
</gene>
<dbReference type="GO" id="GO:0005829">
    <property type="term" value="C:cytosol"/>
    <property type="evidence" value="ECO:0007669"/>
    <property type="project" value="TreeGrafter"/>
</dbReference>
<keyword evidence="2" id="KW-0378">Hydrolase</keyword>
<keyword evidence="7" id="KW-1185">Reference proteome</keyword>
<evidence type="ECO:0000256" key="4">
    <source>
        <dbReference type="ARBA" id="ARBA00048707"/>
    </source>
</evidence>
<dbReference type="InterPro" id="IPR002833">
    <property type="entry name" value="PTH2"/>
</dbReference>
<proteinExistence type="inferred from homology"/>
<reference evidence="6 7" key="1">
    <citation type="submission" date="2023-11" db="EMBL/GenBank/DDBJ databases">
        <title>An acidophilic fungus is an integral part of prey digestion in a carnivorous sundew plant.</title>
        <authorList>
            <person name="Tsai I.J."/>
        </authorList>
    </citation>
    <scope>NUCLEOTIDE SEQUENCE [LARGE SCALE GENOMIC DNA]</scope>
    <source>
        <strain evidence="6">169a</strain>
    </source>
</reference>
<evidence type="ECO:0000256" key="1">
    <source>
        <dbReference type="ARBA" id="ARBA00013260"/>
    </source>
</evidence>
<evidence type="ECO:0000313" key="7">
    <source>
        <dbReference type="Proteomes" id="UP001303373"/>
    </source>
</evidence>
<evidence type="ECO:0000256" key="2">
    <source>
        <dbReference type="ARBA" id="ARBA00022801"/>
    </source>
</evidence>
<organism evidence="6 7">
    <name type="scientific">Acrodontium crateriforme</name>
    <dbReference type="NCBI Taxonomy" id="150365"/>
    <lineage>
        <taxon>Eukaryota</taxon>
        <taxon>Fungi</taxon>
        <taxon>Dikarya</taxon>
        <taxon>Ascomycota</taxon>
        <taxon>Pezizomycotina</taxon>
        <taxon>Dothideomycetes</taxon>
        <taxon>Dothideomycetidae</taxon>
        <taxon>Mycosphaerellales</taxon>
        <taxon>Teratosphaeriaceae</taxon>
        <taxon>Acrodontium</taxon>
    </lineage>
</organism>
<keyword evidence="5" id="KW-1133">Transmembrane helix</keyword>
<protein>
    <recommendedName>
        <fullName evidence="1">peptidyl-tRNA hydrolase</fullName>
        <ecNumber evidence="1">3.1.1.29</ecNumber>
    </recommendedName>
</protein>
<evidence type="ECO:0000256" key="3">
    <source>
        <dbReference type="ARBA" id="ARBA00038050"/>
    </source>
</evidence>
<evidence type="ECO:0000256" key="5">
    <source>
        <dbReference type="SAM" id="Phobius"/>
    </source>
</evidence>
<comment type="catalytic activity">
    <reaction evidence="4">
        <text>an N-acyl-L-alpha-aminoacyl-tRNA + H2O = an N-acyl-L-amino acid + a tRNA + H(+)</text>
        <dbReference type="Rhea" id="RHEA:54448"/>
        <dbReference type="Rhea" id="RHEA-COMP:10123"/>
        <dbReference type="Rhea" id="RHEA-COMP:13883"/>
        <dbReference type="ChEBI" id="CHEBI:15377"/>
        <dbReference type="ChEBI" id="CHEBI:15378"/>
        <dbReference type="ChEBI" id="CHEBI:59874"/>
        <dbReference type="ChEBI" id="CHEBI:78442"/>
        <dbReference type="ChEBI" id="CHEBI:138191"/>
        <dbReference type="EC" id="3.1.1.29"/>
    </reaction>
</comment>
<dbReference type="NCBIfam" id="TIGR00283">
    <property type="entry name" value="arch_pth2"/>
    <property type="match status" value="1"/>
</dbReference>
<comment type="similarity">
    <text evidence="3">Belongs to the PTH2 family.</text>
</comment>
<keyword evidence="5" id="KW-0812">Transmembrane</keyword>
<dbReference type="EMBL" id="CP138593">
    <property type="protein sequence ID" value="WPH05004.1"/>
    <property type="molecule type" value="Genomic_DNA"/>
</dbReference>
<evidence type="ECO:0000313" key="6">
    <source>
        <dbReference type="EMBL" id="WPH05004.1"/>
    </source>
</evidence>
<dbReference type="FunFam" id="3.40.1490.10:FF:000001">
    <property type="entry name" value="Peptidyl-tRNA hydrolase 2"/>
    <property type="match status" value="1"/>
</dbReference>
<dbReference type="CDD" id="cd02430">
    <property type="entry name" value="PTH2"/>
    <property type="match status" value="1"/>
</dbReference>
<accession>A0AAQ3MBW2</accession>
<dbReference type="Proteomes" id="UP001303373">
    <property type="component" value="Chromosome 14"/>
</dbReference>
<dbReference type="EC" id="3.1.1.29" evidence="1"/>
<dbReference type="PANTHER" id="PTHR12649">
    <property type="entry name" value="PEPTIDYL-TRNA HYDROLASE 2"/>
    <property type="match status" value="1"/>
</dbReference>
<dbReference type="PANTHER" id="PTHR12649:SF11">
    <property type="entry name" value="PEPTIDYL-TRNA HYDROLASE 2, MITOCHONDRIAL"/>
    <property type="match status" value="1"/>
</dbReference>
<dbReference type="SUPFAM" id="SSF102462">
    <property type="entry name" value="Peptidyl-tRNA hydrolase II"/>
    <property type="match status" value="1"/>
</dbReference>
<dbReference type="Gene3D" id="3.40.1490.10">
    <property type="entry name" value="Bit1"/>
    <property type="match status" value="1"/>
</dbReference>
<dbReference type="AlphaFoldDB" id="A0AAQ3MBW2"/>
<sequence>MASIAPDRASPSLAAIAIGTAIVSGLMGYYLGQATSIGLFSAPSSTATRDQSDISDADGADSDDDLQDLGELKTFAGSSEECKLVLVVRTDLGMGKGKIAAQCGHATLACYKALARADPKHPVLRQWERLGQAKVALKIDSEDDMLTLQAQAVSLGLCAQVIHDAGRTQIASGSATVLGIGPAPKSKINEVTGHLKLL</sequence>
<dbReference type="Pfam" id="PF01981">
    <property type="entry name" value="PTH2"/>
    <property type="match status" value="1"/>
</dbReference>
<feature type="transmembrane region" description="Helical" evidence="5">
    <location>
        <begin position="12"/>
        <end position="31"/>
    </location>
</feature>